<evidence type="ECO:0000313" key="3">
    <source>
        <dbReference type="Proteomes" id="UP000696280"/>
    </source>
</evidence>
<evidence type="ECO:0000313" key="2">
    <source>
        <dbReference type="EMBL" id="CAG8962433.1"/>
    </source>
</evidence>
<dbReference type="OrthoDB" id="10368174at2759"/>
<feature type="compositionally biased region" description="Basic and acidic residues" evidence="1">
    <location>
        <begin position="24"/>
        <end position="51"/>
    </location>
</feature>
<dbReference type="Proteomes" id="UP000696280">
    <property type="component" value="Unassembled WGS sequence"/>
</dbReference>
<feature type="region of interest" description="Disordered" evidence="1">
    <location>
        <begin position="636"/>
        <end position="660"/>
    </location>
</feature>
<name>A0A9N9LDA9_9HELO</name>
<keyword evidence="3" id="KW-1185">Reference proteome</keyword>
<feature type="region of interest" description="Disordered" evidence="1">
    <location>
        <begin position="486"/>
        <end position="622"/>
    </location>
</feature>
<feature type="compositionally biased region" description="Polar residues" evidence="1">
    <location>
        <begin position="1"/>
        <end position="17"/>
    </location>
</feature>
<gene>
    <name evidence="2" type="ORF">HYFRA_00014062</name>
</gene>
<feature type="region of interest" description="Disordered" evidence="1">
    <location>
        <begin position="1"/>
        <end position="64"/>
    </location>
</feature>
<feature type="compositionally biased region" description="Basic residues" evidence="1">
    <location>
        <begin position="553"/>
        <end position="563"/>
    </location>
</feature>
<dbReference type="AlphaFoldDB" id="A0A9N9LDA9"/>
<feature type="compositionally biased region" description="Basic residues" evidence="1">
    <location>
        <begin position="575"/>
        <end position="591"/>
    </location>
</feature>
<accession>A0A9N9LDA9</accession>
<protein>
    <submittedName>
        <fullName evidence="2">Uncharacterized protein</fullName>
    </submittedName>
</protein>
<organism evidence="2 3">
    <name type="scientific">Hymenoscyphus fraxineus</name>
    <dbReference type="NCBI Taxonomy" id="746836"/>
    <lineage>
        <taxon>Eukaryota</taxon>
        <taxon>Fungi</taxon>
        <taxon>Dikarya</taxon>
        <taxon>Ascomycota</taxon>
        <taxon>Pezizomycotina</taxon>
        <taxon>Leotiomycetes</taxon>
        <taxon>Helotiales</taxon>
        <taxon>Helotiaceae</taxon>
        <taxon>Hymenoscyphus</taxon>
    </lineage>
</organism>
<reference evidence="2" key="1">
    <citation type="submission" date="2021-07" db="EMBL/GenBank/DDBJ databases">
        <authorList>
            <person name="Durling M."/>
        </authorList>
    </citation>
    <scope>NUCLEOTIDE SEQUENCE</scope>
</reference>
<comment type="caution">
    <text evidence="2">The sequence shown here is derived from an EMBL/GenBank/DDBJ whole genome shotgun (WGS) entry which is preliminary data.</text>
</comment>
<dbReference type="EMBL" id="CAJVRL010000131">
    <property type="protein sequence ID" value="CAG8962433.1"/>
    <property type="molecule type" value="Genomic_DNA"/>
</dbReference>
<evidence type="ECO:0000256" key="1">
    <source>
        <dbReference type="SAM" id="MobiDB-lite"/>
    </source>
</evidence>
<proteinExistence type="predicted"/>
<sequence length="660" mass="74235">MSVNNTQVPSGTNLATPPSSPEKGVVEAQEKTPDKAQEKVPKKNEENRSPRVDTAAVKPASKCTPSVQRPDWVLKGLKPSSGPTSFYKAMDPNRFLEDRAPGELHQWPPRPNVVNTVATLEHDMQIAIIPEIQLPIAFFHVYANGALKIEGRFAREIYRLGLTGRYSKRSTSFGEKLVRLRRLVRERRRKVKAKKPKDGKKVEYRDKVRDRIRDKVKEMVFRSAMEKWEDEGSSKRPVLSRVSTPRQRFAFVRGTRVPQERVHFPELNAPEVVVDGEDVLWGEDSILIRGNSGRKVLANATLFVPEDWKLLRDCETLGASMSSSEEEEAAMDESTSSEVDIVKYHLSRGRWMWIYHTNRLHDPDIHAGLTEDYELARYYNILKNDRSLLQKLCSGIPFTRNDRIMLHSYGIEKFHVTPLLKYANILVAKEENHYSPIEPGIEIDVPSTAQINCVQESRITQTLLGKPPVKPPPPISYIAILEGGESIKTPPSEHLNPSTQEPPPKPSKGKQKEKEKPPTALSKLSDRLTALLKSHLKEPKGKQPVRPPTGLTYHRRPNRRPRPILRDHHTVPTSKVKKTRRFGNRPAKPRPRPGTAKPPTPRPAKSSPLKHSNRTTTVPAPEFLDMLREWESAFGGGLREDVSGGGLESVSGSDGGGGGE</sequence>
<feature type="compositionally biased region" description="Gly residues" evidence="1">
    <location>
        <begin position="643"/>
        <end position="660"/>
    </location>
</feature>